<dbReference type="EMBL" id="SHKW01000001">
    <property type="protein sequence ID" value="RZU42351.1"/>
    <property type="molecule type" value="Genomic_DNA"/>
</dbReference>
<proteinExistence type="predicted"/>
<evidence type="ECO:0000313" key="2">
    <source>
        <dbReference type="EMBL" id="RZU42351.1"/>
    </source>
</evidence>
<dbReference type="AlphaFoldDB" id="A0A4Q7YYL3"/>
<feature type="region of interest" description="Disordered" evidence="1">
    <location>
        <begin position="1"/>
        <end position="23"/>
    </location>
</feature>
<accession>A0A4Q7YYL3</accession>
<dbReference type="OrthoDB" id="123461at2"/>
<evidence type="ECO:0000256" key="1">
    <source>
        <dbReference type="SAM" id="MobiDB-lite"/>
    </source>
</evidence>
<comment type="caution">
    <text evidence="2">The sequence shown here is derived from an EMBL/GenBank/DDBJ whole genome shotgun (WGS) entry which is preliminary data.</text>
</comment>
<name>A0A4Q7YYL3_9BACT</name>
<keyword evidence="3" id="KW-1185">Reference proteome</keyword>
<organism evidence="2 3">
    <name type="scientific">Edaphobacter modestus</name>
    <dbReference type="NCBI Taxonomy" id="388466"/>
    <lineage>
        <taxon>Bacteria</taxon>
        <taxon>Pseudomonadati</taxon>
        <taxon>Acidobacteriota</taxon>
        <taxon>Terriglobia</taxon>
        <taxon>Terriglobales</taxon>
        <taxon>Acidobacteriaceae</taxon>
        <taxon>Edaphobacter</taxon>
    </lineage>
</organism>
<gene>
    <name evidence="2" type="ORF">BDD14_3917</name>
</gene>
<reference evidence="2 3" key="1">
    <citation type="submission" date="2019-02" db="EMBL/GenBank/DDBJ databases">
        <title>Genomic Encyclopedia of Archaeal and Bacterial Type Strains, Phase II (KMG-II): from individual species to whole genera.</title>
        <authorList>
            <person name="Goeker M."/>
        </authorList>
    </citation>
    <scope>NUCLEOTIDE SEQUENCE [LARGE SCALE GENOMIC DNA]</scope>
    <source>
        <strain evidence="2 3">DSM 18101</strain>
    </source>
</reference>
<protein>
    <submittedName>
        <fullName evidence="2">Uncharacterized protein</fullName>
    </submittedName>
</protein>
<dbReference type="Proteomes" id="UP000292958">
    <property type="component" value="Unassembled WGS sequence"/>
</dbReference>
<sequence length="89" mass="10070">MTIQEESHRISPQVDNLNGHGQNPTNLFLNSNFRSMTTHCKHPIVKIVSRTEEAEFVECQSCGEIFDSTEFSDIAIEEEVEAEAAEEEN</sequence>
<evidence type="ECO:0000313" key="3">
    <source>
        <dbReference type="Proteomes" id="UP000292958"/>
    </source>
</evidence>
<feature type="compositionally biased region" description="Polar residues" evidence="1">
    <location>
        <begin position="13"/>
        <end position="23"/>
    </location>
</feature>